<evidence type="ECO:0000313" key="2">
    <source>
        <dbReference type="Proteomes" id="UP000242180"/>
    </source>
</evidence>
<dbReference type="Proteomes" id="UP000242180">
    <property type="component" value="Unassembled WGS sequence"/>
</dbReference>
<dbReference type="STRING" id="13706.A0A1X2H3N6"/>
<dbReference type="InParanoid" id="A0A1X2H3N6"/>
<keyword evidence="2" id="KW-1185">Reference proteome</keyword>
<dbReference type="EMBL" id="MCGN01000009">
    <property type="protein sequence ID" value="ORY93019.1"/>
    <property type="molecule type" value="Genomic_DNA"/>
</dbReference>
<evidence type="ECO:0000313" key="1">
    <source>
        <dbReference type="EMBL" id="ORY93019.1"/>
    </source>
</evidence>
<gene>
    <name evidence="1" type="ORF">BCR43DRAFT_414255</name>
</gene>
<reference evidence="1 2" key="1">
    <citation type="submission" date="2016-07" db="EMBL/GenBank/DDBJ databases">
        <title>Pervasive Adenine N6-methylation of Active Genes in Fungi.</title>
        <authorList>
            <consortium name="DOE Joint Genome Institute"/>
            <person name="Mondo S.J."/>
            <person name="Dannebaum R.O."/>
            <person name="Kuo R.C."/>
            <person name="Labutti K."/>
            <person name="Haridas S."/>
            <person name="Kuo A."/>
            <person name="Salamov A."/>
            <person name="Ahrendt S.R."/>
            <person name="Lipzen A."/>
            <person name="Sullivan W."/>
            <person name="Andreopoulos W.B."/>
            <person name="Clum A."/>
            <person name="Lindquist E."/>
            <person name="Daum C."/>
            <person name="Ramamoorthy G.K."/>
            <person name="Gryganskyi A."/>
            <person name="Culley D."/>
            <person name="Magnuson J.K."/>
            <person name="James T.Y."/>
            <person name="O'Malley M.A."/>
            <person name="Stajich J.E."/>
            <person name="Spatafora J.W."/>
            <person name="Visel A."/>
            <person name="Grigoriev I.V."/>
        </authorList>
    </citation>
    <scope>NUCLEOTIDE SEQUENCE [LARGE SCALE GENOMIC DNA]</scope>
    <source>
        <strain evidence="1 2">NRRL 2496</strain>
    </source>
</reference>
<dbReference type="AlphaFoldDB" id="A0A1X2H3N6"/>
<sequence>IEKLPKQTLKEEIMETELCHRYIDPFLSPLFDNLDEGVLFRWTSVTDQEAGMLKAGSICRKMPDSCVSKLDGLYFGTSLGFVEAKPACHQRDKKALSKDLVKLGTFCKNAIDKWSIRGCLAVQVVGNFYMTTQPSADLYTMFEVCTIRVPSCLSGLLAHVSQLDEIAALLRCYD</sequence>
<accession>A0A1X2H3N6</accession>
<proteinExistence type="predicted"/>
<feature type="non-terminal residue" evidence="1">
    <location>
        <position position="1"/>
    </location>
</feature>
<protein>
    <submittedName>
        <fullName evidence="1">Uncharacterized protein</fullName>
    </submittedName>
</protein>
<dbReference type="OMA" id="METELCH"/>
<name>A0A1X2H3N6_SYNRA</name>
<comment type="caution">
    <text evidence="1">The sequence shown here is derived from an EMBL/GenBank/DDBJ whole genome shotgun (WGS) entry which is preliminary data.</text>
</comment>
<dbReference type="OrthoDB" id="2225686at2759"/>
<feature type="non-terminal residue" evidence="1">
    <location>
        <position position="174"/>
    </location>
</feature>
<organism evidence="1 2">
    <name type="scientific">Syncephalastrum racemosum</name>
    <name type="common">Filamentous fungus</name>
    <dbReference type="NCBI Taxonomy" id="13706"/>
    <lineage>
        <taxon>Eukaryota</taxon>
        <taxon>Fungi</taxon>
        <taxon>Fungi incertae sedis</taxon>
        <taxon>Mucoromycota</taxon>
        <taxon>Mucoromycotina</taxon>
        <taxon>Mucoromycetes</taxon>
        <taxon>Mucorales</taxon>
        <taxon>Syncephalastraceae</taxon>
        <taxon>Syncephalastrum</taxon>
    </lineage>
</organism>